<keyword evidence="9" id="KW-1185">Reference proteome</keyword>
<feature type="transmembrane region" description="Helical" evidence="6">
    <location>
        <begin position="98"/>
        <end position="121"/>
    </location>
</feature>
<name>A0ABQ7M6G6_BRACM</name>
<protein>
    <recommendedName>
        <fullName evidence="7">Cation-transporting P-type ATPase N-terminal domain-containing protein</fullName>
    </recommendedName>
</protein>
<dbReference type="InterPro" id="IPR004014">
    <property type="entry name" value="ATPase_P-typ_cation-transptr_N"/>
</dbReference>
<evidence type="ECO:0000256" key="6">
    <source>
        <dbReference type="SAM" id="Phobius"/>
    </source>
</evidence>
<dbReference type="EMBL" id="JADBGQ010000006">
    <property type="protein sequence ID" value="KAG5394182.1"/>
    <property type="molecule type" value="Genomic_DNA"/>
</dbReference>
<evidence type="ECO:0000313" key="9">
    <source>
        <dbReference type="Proteomes" id="UP000823674"/>
    </source>
</evidence>
<gene>
    <name evidence="8" type="primary">A06p040480.1_BraROA</name>
    <name evidence="8" type="ORF">IGI04_024145</name>
</gene>
<sequence>MGGDVFPSAIEPISLGCQCYQVLKRQRGTPFRGERKEMSGLENIKNENVDLEKIPIEEVFQQLKCTSEGLTTQEGEDRIQLFGPNKLEEKKESKILKFLGFMWNPLSWVMEAAAIMAIALANGDGRPPDWQDFVGIICLLVINSTISFIEENNAGNAAAALMAGLAPKTKVMPALRQKALATINNYAERGLRSLAVARQLVPEKTKESSGGPWEFVGLLPLFDPPRHDSAETIRRALNLGVNVKMITGDQLAIGKETGRRLGMGTNMYPSAALLGTDRDSNIASVPIEELIEKADGFAGVFPEHKYEIVKKLQEMKHIVGMTGDGVNDAPALKKADIGIAVADATDAARGASDIVLTEPGLSVIISAVLTSRAIFQRMKNYTIYAVSITIRIVFGFMLIALIWEFDFSAFMVLIIAILNDGTIMTISKDRVKPSPTPDSWKLNEIFATGIVLGGYQAVMSVIFFWVIHKTDFCSDKFGVRSIRDNNDELMSAVYLQVSIISQALIFVTRSRSWSFVERPGALLMIAFVIAQLVATLIAVYADWTFARVKGIGWGWAAVIWVYSILTYIPQDILKFAIRYILSGKAWVSMFDKRTALTTRRDYGAGERQAEWATEQRTQHGLQTRQEVNVFPENGGYRELSQIVEQAKKRAEIARLREIHTFKGHVESVAKLKGLDIDTSGHHYTL</sequence>
<feature type="transmembrane region" description="Helical" evidence="6">
    <location>
        <begin position="552"/>
        <end position="568"/>
    </location>
</feature>
<evidence type="ECO:0000256" key="3">
    <source>
        <dbReference type="ARBA" id="ARBA00022842"/>
    </source>
</evidence>
<dbReference type="SUPFAM" id="SSF56784">
    <property type="entry name" value="HAD-like"/>
    <property type="match status" value="1"/>
</dbReference>
<dbReference type="Pfam" id="PF00702">
    <property type="entry name" value="Hydrolase"/>
    <property type="match status" value="1"/>
</dbReference>
<dbReference type="InterPro" id="IPR001757">
    <property type="entry name" value="P_typ_ATPase"/>
</dbReference>
<feature type="transmembrane region" description="Helical" evidence="6">
    <location>
        <begin position="520"/>
        <end position="540"/>
    </location>
</feature>
<dbReference type="InterPro" id="IPR023299">
    <property type="entry name" value="ATPase_P-typ_cyto_dom_N"/>
</dbReference>
<dbReference type="SUPFAM" id="SSF81665">
    <property type="entry name" value="Calcium ATPase, transmembrane domain M"/>
    <property type="match status" value="1"/>
</dbReference>
<accession>A0ABQ7M6G6</accession>
<keyword evidence="3" id="KW-0460">Magnesium</keyword>
<evidence type="ECO:0000256" key="4">
    <source>
        <dbReference type="ARBA" id="ARBA00022989"/>
    </source>
</evidence>
<feature type="transmembrane region" description="Helical" evidence="6">
    <location>
        <begin position="133"/>
        <end position="149"/>
    </location>
</feature>
<reference evidence="8 9" key="1">
    <citation type="submission" date="2021-03" db="EMBL/GenBank/DDBJ databases">
        <authorList>
            <person name="King G.J."/>
            <person name="Bancroft I."/>
            <person name="Baten A."/>
            <person name="Bloomfield J."/>
            <person name="Borpatragohain P."/>
            <person name="He Z."/>
            <person name="Irish N."/>
            <person name="Irwin J."/>
            <person name="Liu K."/>
            <person name="Mauleon R.P."/>
            <person name="Moore J."/>
            <person name="Morris R."/>
            <person name="Ostergaard L."/>
            <person name="Wang B."/>
            <person name="Wells R."/>
        </authorList>
    </citation>
    <scope>NUCLEOTIDE SEQUENCE [LARGE SCALE GENOMIC DNA]</scope>
    <source>
        <strain evidence="8">R-o-18</strain>
        <tissue evidence="8">Leaf</tissue>
    </source>
</reference>
<evidence type="ECO:0000256" key="5">
    <source>
        <dbReference type="ARBA" id="ARBA00023136"/>
    </source>
</evidence>
<feature type="transmembrane region" description="Helical" evidence="6">
    <location>
        <begin position="381"/>
        <end position="403"/>
    </location>
</feature>
<comment type="caution">
    <text evidence="8">The sequence shown here is derived from an EMBL/GenBank/DDBJ whole genome shotgun (WGS) entry which is preliminary data.</text>
</comment>
<evidence type="ECO:0000259" key="7">
    <source>
        <dbReference type="SMART" id="SM00831"/>
    </source>
</evidence>
<keyword evidence="5 6" id="KW-0472">Membrane</keyword>
<dbReference type="Proteomes" id="UP000823674">
    <property type="component" value="Chromosome A06"/>
</dbReference>
<dbReference type="InterPro" id="IPR036412">
    <property type="entry name" value="HAD-like_sf"/>
</dbReference>
<dbReference type="SUPFAM" id="SSF81660">
    <property type="entry name" value="Metal cation-transporting ATPase, ATP-binding domain N"/>
    <property type="match status" value="1"/>
</dbReference>
<dbReference type="Pfam" id="PF00690">
    <property type="entry name" value="Cation_ATPase_N"/>
    <property type="match status" value="1"/>
</dbReference>
<dbReference type="Gene3D" id="1.20.1110.10">
    <property type="entry name" value="Calcium-transporting ATPase, transmembrane domain"/>
    <property type="match status" value="2"/>
</dbReference>
<evidence type="ECO:0000256" key="1">
    <source>
        <dbReference type="ARBA" id="ARBA00004141"/>
    </source>
</evidence>
<dbReference type="PRINTS" id="PR00120">
    <property type="entry name" value="HATPASE"/>
</dbReference>
<organism evidence="8 9">
    <name type="scientific">Brassica rapa subsp. trilocularis</name>
    <dbReference type="NCBI Taxonomy" id="1813537"/>
    <lineage>
        <taxon>Eukaryota</taxon>
        <taxon>Viridiplantae</taxon>
        <taxon>Streptophyta</taxon>
        <taxon>Embryophyta</taxon>
        <taxon>Tracheophyta</taxon>
        <taxon>Spermatophyta</taxon>
        <taxon>Magnoliopsida</taxon>
        <taxon>eudicotyledons</taxon>
        <taxon>Gunneridae</taxon>
        <taxon>Pentapetalae</taxon>
        <taxon>rosids</taxon>
        <taxon>malvids</taxon>
        <taxon>Brassicales</taxon>
        <taxon>Brassicaceae</taxon>
        <taxon>Brassiceae</taxon>
        <taxon>Brassica</taxon>
    </lineage>
</organism>
<dbReference type="SMART" id="SM00831">
    <property type="entry name" value="Cation_ATPase_N"/>
    <property type="match status" value="1"/>
</dbReference>
<dbReference type="Gene3D" id="6.10.140.890">
    <property type="match status" value="1"/>
</dbReference>
<comment type="subcellular location">
    <subcellularLocation>
        <location evidence="1">Membrane</location>
        <topology evidence="1">Multi-pass membrane protein</topology>
    </subcellularLocation>
</comment>
<proteinExistence type="predicted"/>
<evidence type="ECO:0000256" key="2">
    <source>
        <dbReference type="ARBA" id="ARBA00022692"/>
    </source>
</evidence>
<evidence type="ECO:0000313" key="8">
    <source>
        <dbReference type="EMBL" id="KAG5394182.1"/>
    </source>
</evidence>
<dbReference type="NCBIfam" id="TIGR01494">
    <property type="entry name" value="ATPase_P-type"/>
    <property type="match status" value="1"/>
</dbReference>
<keyword evidence="2 6" id="KW-0812">Transmembrane</keyword>
<keyword evidence="4 6" id="KW-1133">Transmembrane helix</keyword>
<feature type="transmembrane region" description="Helical" evidence="6">
    <location>
        <begin position="446"/>
        <end position="467"/>
    </location>
</feature>
<dbReference type="PANTHER" id="PTHR42861">
    <property type="entry name" value="CALCIUM-TRANSPORTING ATPASE"/>
    <property type="match status" value="1"/>
</dbReference>
<dbReference type="PRINTS" id="PR00119">
    <property type="entry name" value="CATATPASE"/>
</dbReference>
<feature type="domain" description="Cation-transporting P-type ATPase N-terminal" evidence="7">
    <location>
        <begin position="50"/>
        <end position="122"/>
    </location>
</feature>
<dbReference type="InterPro" id="IPR023298">
    <property type="entry name" value="ATPase_P-typ_TM_dom_sf"/>
</dbReference>